<reference evidence="13" key="2">
    <citation type="journal article" date="2022" name="Front. Microbiol.">
        <title>New perspectives on an old grouping: The genomic and phenotypic variability of Oxalobacter formigenes and the implications for calcium oxalate stone prevention.</title>
        <authorList>
            <person name="Chmiel J.A."/>
            <person name="Carr C."/>
            <person name="Stuivenberg G.A."/>
            <person name="Venema R."/>
            <person name="Chanyi R.M."/>
            <person name="Al K.F."/>
            <person name="Giguere D."/>
            <person name="Say H."/>
            <person name="Akouris P.P."/>
            <person name="Dominguez Romero S.A."/>
            <person name="Kwong A."/>
            <person name="Tai V."/>
            <person name="Koval S.F."/>
            <person name="Razvi H."/>
            <person name="Bjazevic J."/>
            <person name="Burton J.P."/>
        </authorList>
    </citation>
    <scope>NUCLEOTIDE SEQUENCE</scope>
    <source>
        <strain evidence="13">OxK</strain>
    </source>
</reference>
<dbReference type="SMART" id="SM01091">
    <property type="entry name" value="CorC_HlyC"/>
    <property type="match status" value="1"/>
</dbReference>
<dbReference type="InterPro" id="IPR002550">
    <property type="entry name" value="CNNM"/>
</dbReference>
<dbReference type="RefSeq" id="WP_269264777.1">
    <property type="nucleotide sequence ID" value="NZ_CP098248.1"/>
</dbReference>
<dbReference type="EMBL" id="CP098251">
    <property type="protein sequence ID" value="WAV91517.1"/>
    <property type="molecule type" value="Genomic_DNA"/>
</dbReference>
<evidence type="ECO:0000256" key="3">
    <source>
        <dbReference type="ARBA" id="ARBA00022692"/>
    </source>
</evidence>
<evidence type="ECO:0000313" key="14">
    <source>
        <dbReference type="EMBL" id="WAV97304.1"/>
    </source>
</evidence>
<dbReference type="InterPro" id="IPR044751">
    <property type="entry name" value="Ion_transp-like_CBS"/>
</dbReference>
<dbReference type="CDD" id="cd04590">
    <property type="entry name" value="CBS_pair_CorC_HlyC_assoc"/>
    <property type="match status" value="1"/>
</dbReference>
<dbReference type="PANTHER" id="PTHR43099:SF5">
    <property type="entry name" value="HLYC_CORC FAMILY TRANSPORTER"/>
    <property type="match status" value="1"/>
</dbReference>
<dbReference type="PROSITE" id="PS51846">
    <property type="entry name" value="CNNM"/>
    <property type="match status" value="1"/>
</dbReference>
<dbReference type="AlphaFoldDB" id="A0A9E9NWW8"/>
<dbReference type="InterPro" id="IPR005170">
    <property type="entry name" value="Transptr-assoc_dom"/>
</dbReference>
<feature type="domain" description="CNNM transmembrane" evidence="12">
    <location>
        <begin position="1"/>
        <end position="201"/>
    </location>
</feature>
<evidence type="ECO:0000259" key="11">
    <source>
        <dbReference type="PROSITE" id="PS51371"/>
    </source>
</evidence>
<evidence type="ECO:0000256" key="8">
    <source>
        <dbReference type="PROSITE-ProRule" id="PRU00703"/>
    </source>
</evidence>
<dbReference type="Proteomes" id="UP001164819">
    <property type="component" value="Chromosome"/>
</dbReference>
<dbReference type="Pfam" id="PF03471">
    <property type="entry name" value="CorC_HlyC"/>
    <property type="match status" value="1"/>
</dbReference>
<dbReference type="SUPFAM" id="SSF54631">
    <property type="entry name" value="CBS-domain pair"/>
    <property type="match status" value="1"/>
</dbReference>
<evidence type="ECO:0000256" key="7">
    <source>
        <dbReference type="ARBA" id="ARBA00023136"/>
    </source>
</evidence>
<keyword evidence="3 9" id="KW-0812">Transmembrane</keyword>
<keyword evidence="7 9" id="KW-0472">Membrane</keyword>
<dbReference type="Pfam" id="PF01595">
    <property type="entry name" value="CNNM"/>
    <property type="match status" value="1"/>
</dbReference>
<keyword evidence="5 9" id="KW-1133">Transmembrane helix</keyword>
<evidence type="ECO:0000313" key="13">
    <source>
        <dbReference type="EMBL" id="WAV91517.1"/>
    </source>
</evidence>
<dbReference type="GO" id="GO:0005886">
    <property type="term" value="C:plasma membrane"/>
    <property type="evidence" value="ECO:0007669"/>
    <property type="project" value="UniProtKB-SubCell"/>
</dbReference>
<evidence type="ECO:0000256" key="9">
    <source>
        <dbReference type="PROSITE-ProRule" id="PRU01193"/>
    </source>
</evidence>
<evidence type="ECO:0000256" key="2">
    <source>
        <dbReference type="ARBA" id="ARBA00022475"/>
    </source>
</evidence>
<feature type="transmembrane region" description="Helical" evidence="10">
    <location>
        <begin position="104"/>
        <end position="124"/>
    </location>
</feature>
<evidence type="ECO:0000313" key="15">
    <source>
        <dbReference type="Proteomes" id="UP001164794"/>
    </source>
</evidence>
<gene>
    <name evidence="14" type="ORF">NB645_00655</name>
    <name evidence="13" type="ORF">NB646_01770</name>
</gene>
<feature type="domain" description="CBS" evidence="11">
    <location>
        <begin position="220"/>
        <end position="279"/>
    </location>
</feature>
<dbReference type="InterPro" id="IPR036318">
    <property type="entry name" value="FAD-bd_PCMH-like_sf"/>
</dbReference>
<protein>
    <submittedName>
        <fullName evidence="13">Hemolysin family protein</fullName>
    </submittedName>
</protein>
<dbReference type="GO" id="GO:0050660">
    <property type="term" value="F:flavin adenine dinucleotide binding"/>
    <property type="evidence" value="ECO:0007669"/>
    <property type="project" value="InterPro"/>
</dbReference>
<evidence type="ECO:0000256" key="6">
    <source>
        <dbReference type="ARBA" id="ARBA00023122"/>
    </source>
</evidence>
<keyword evidence="15" id="KW-1185">Reference proteome</keyword>
<proteinExistence type="predicted"/>
<dbReference type="InterPro" id="IPR051676">
    <property type="entry name" value="UPF0053_domain"/>
</dbReference>
<dbReference type="Gene3D" id="3.10.580.10">
    <property type="entry name" value="CBS-domain"/>
    <property type="match status" value="1"/>
</dbReference>
<evidence type="ECO:0000256" key="10">
    <source>
        <dbReference type="SAM" id="Phobius"/>
    </source>
</evidence>
<reference evidence="14" key="1">
    <citation type="journal article" date="2022" name="Front. Microbiol.">
        <title>New perspectives on an old grouping: The genomic and phenotypic variability of Oxalobacter formigenes and the implications for calcium oxalate stone prevention.</title>
        <authorList>
            <person name="Chmiel J.A."/>
            <person name="Carr C."/>
            <person name="Stuivenberg G.A."/>
            <person name="Venema R."/>
            <person name="Chanyi R.M."/>
            <person name="Al K.F."/>
            <person name="Giguere D."/>
            <person name="Say H."/>
            <person name="Akouris P.P."/>
            <person name="Dominguez Romero S.A."/>
            <person name="Kwong A."/>
            <person name="Tai V."/>
            <person name="Koval S.F."/>
            <person name="Razvi H."/>
            <person name="Bjazevic J."/>
            <person name="Burton J.P."/>
        </authorList>
    </citation>
    <scope>NUCLEOTIDE SEQUENCE</scope>
    <source>
        <strain evidence="14">HOxNP-1</strain>
    </source>
</reference>
<evidence type="ECO:0000256" key="5">
    <source>
        <dbReference type="ARBA" id="ARBA00022989"/>
    </source>
</evidence>
<accession>A0A9E9NWW8</accession>
<name>A0A9E9NWW8_9BURK</name>
<keyword evidence="2" id="KW-1003">Cell membrane</keyword>
<dbReference type="EMBL" id="CP098248">
    <property type="protein sequence ID" value="WAV97304.1"/>
    <property type="molecule type" value="Genomic_DNA"/>
</dbReference>
<comment type="subcellular location">
    <subcellularLocation>
        <location evidence="1">Cell membrane</location>
        <topology evidence="1">Multi-pass membrane protein</topology>
    </subcellularLocation>
</comment>
<keyword evidence="4" id="KW-0677">Repeat</keyword>
<evidence type="ECO:0000259" key="12">
    <source>
        <dbReference type="PROSITE" id="PS51846"/>
    </source>
</evidence>
<evidence type="ECO:0000256" key="4">
    <source>
        <dbReference type="ARBA" id="ARBA00022737"/>
    </source>
</evidence>
<dbReference type="InterPro" id="IPR046342">
    <property type="entry name" value="CBS_dom_sf"/>
</dbReference>
<dbReference type="PROSITE" id="PS51371">
    <property type="entry name" value="CBS"/>
    <property type="match status" value="2"/>
</dbReference>
<organism evidence="13">
    <name type="scientific">Oxalobacter aliiformigenes</name>
    <dbReference type="NCBI Taxonomy" id="2946593"/>
    <lineage>
        <taxon>Bacteria</taxon>
        <taxon>Pseudomonadati</taxon>
        <taxon>Pseudomonadota</taxon>
        <taxon>Betaproteobacteria</taxon>
        <taxon>Burkholderiales</taxon>
        <taxon>Oxalobacteraceae</taxon>
        <taxon>Oxalobacter</taxon>
    </lineage>
</organism>
<dbReference type="InterPro" id="IPR016169">
    <property type="entry name" value="FAD-bd_PCMH_sub2"/>
</dbReference>
<dbReference type="PANTHER" id="PTHR43099">
    <property type="entry name" value="UPF0053 PROTEIN YRKA"/>
    <property type="match status" value="1"/>
</dbReference>
<dbReference type="Proteomes" id="UP001164794">
    <property type="component" value="Chromosome"/>
</dbReference>
<keyword evidence="6 8" id="KW-0129">CBS domain</keyword>
<sequence length="445" mass="48830">MSVFLTDLLLLVLLTLLNGIFAMSEIALVSSRKVRLQSLSDEGSSGARKALELYRFPARFLSTIQVGITSIGILSGAVGEKAISAPFAAWLGKVPYLHPWSKGIALAVTVVCLTYFTVVIGELVPKSLALLAPERLASLTSRPLSALAAIALPLVWLLSKSSEWLLGLLGVKKNNEPPISDNEIRALMGQGTQAGVFHKGEQEIVSNVLRLDQQPVVEIMTPKHDLAILDLEDSLDILRNRIAASGHTRLIVCRDGLSHILGILRRGDLLGKTINGTPVTLEDIESVLQKPLFVPETISTIQLMENFRHSKNSLALIVDEYGDVQGIVTLNDVLAAIVGDYSVPEIQEEDDLIRREDGSWLVDGEVSLERLTSELGIRHDLPGEDSNRFHTVGGFMMYMLGRIPAAADRFDVGGWRFEVMDMDKNRVDKVLVTPFKPDEGDKRQE</sequence>
<dbReference type="Pfam" id="PF00571">
    <property type="entry name" value="CBS"/>
    <property type="match status" value="1"/>
</dbReference>
<dbReference type="Gene3D" id="3.30.465.10">
    <property type="match status" value="1"/>
</dbReference>
<dbReference type="InterPro" id="IPR000644">
    <property type="entry name" value="CBS_dom"/>
</dbReference>
<feature type="domain" description="CBS" evidence="11">
    <location>
        <begin position="287"/>
        <end position="345"/>
    </location>
</feature>
<dbReference type="SUPFAM" id="SSF56176">
    <property type="entry name" value="FAD-binding/transporter-associated domain-like"/>
    <property type="match status" value="1"/>
</dbReference>
<evidence type="ECO:0000256" key="1">
    <source>
        <dbReference type="ARBA" id="ARBA00004651"/>
    </source>
</evidence>